<dbReference type="PANTHER" id="PTHR13265">
    <property type="entry name" value="THO COMPLEX SUBUNIT 1"/>
    <property type="match status" value="1"/>
</dbReference>
<dbReference type="Proteomes" id="UP000789390">
    <property type="component" value="Unassembled WGS sequence"/>
</dbReference>
<proteinExistence type="predicted"/>
<dbReference type="GO" id="GO:0006406">
    <property type="term" value="P:mRNA export from nucleus"/>
    <property type="evidence" value="ECO:0007669"/>
    <property type="project" value="TreeGrafter"/>
</dbReference>
<evidence type="ECO:0000313" key="1">
    <source>
        <dbReference type="EMBL" id="CAH0104929.1"/>
    </source>
</evidence>
<dbReference type="InterPro" id="IPR021861">
    <property type="entry name" value="THO_THOC1"/>
</dbReference>
<keyword evidence="2" id="KW-1185">Reference proteome</keyword>
<comment type="caution">
    <text evidence="1">The sequence shown here is derived from an EMBL/GenBank/DDBJ whole genome shotgun (WGS) entry which is preliminary data.</text>
</comment>
<dbReference type="Pfam" id="PF11957">
    <property type="entry name" value="efThoc1"/>
    <property type="match status" value="1"/>
</dbReference>
<evidence type="ECO:0008006" key="3">
    <source>
        <dbReference type="Google" id="ProtNLM"/>
    </source>
</evidence>
<accession>A0A8J2RHT4</accession>
<sequence length="569" mass="66201">MKMFDFEKTRCLFLDSISKVLESDPFIISILLSANNTAQIGETEKKTVWDQAFRDRCLNDSTNFSTPLFEKLLQLSLDCAVALLCSPTLPVILFTDTLDILPLVKCEEIFNNMVENRVSIWKQGLFFNLCKDILLRLCNDLLRRLSRSQNTVFCGRILLFLAKFFPFSERSGLNLAGEFNLDHFTILGAREETCASERSANSKHKDAKEVKESLTSDYNLNKKLWSLQEFFQKPNQCYKTNLWKTFCLHTNDVLSAFSTIKLDERRNRSNWDEANIDANEITTNSGNVKPYFAKYSASQNLLELQLGHSNFRRYILLQFLIMFQYLDSPVKFKLLVSKMHRFPVFRETHKLSIEQTTWISETIDKVYRLLIDTPPDGASFVQSIRHILKKYFVKISFIGVDLIKGENLWNNWKNDGCPEFQPNIALATDNEIRVSNANEGGETILVHQPRRIKPSLGDVIREASKTNDTMMDRSWNLCHENMAACRSKERDFLPSVKNYFEEAIKQLDPLVESQFKKVNEANFQWRALRLLARRRLHFFTLSINRKMTPIPDFLEAHIRKLAKDKEEVE</sequence>
<gene>
    <name evidence="1" type="ORF">DGAL_LOCUS7859</name>
</gene>
<dbReference type="GO" id="GO:0000445">
    <property type="term" value="C:THO complex part of transcription export complex"/>
    <property type="evidence" value="ECO:0007669"/>
    <property type="project" value="TreeGrafter"/>
</dbReference>
<dbReference type="OrthoDB" id="10257415at2759"/>
<dbReference type="PANTHER" id="PTHR13265:SF0">
    <property type="entry name" value="HPR1"/>
    <property type="match status" value="1"/>
</dbReference>
<protein>
    <recommendedName>
        <fullName evidence="3">THO complex subunit 1</fullName>
    </recommendedName>
</protein>
<dbReference type="AlphaFoldDB" id="A0A8J2RHT4"/>
<organism evidence="1 2">
    <name type="scientific">Daphnia galeata</name>
    <dbReference type="NCBI Taxonomy" id="27404"/>
    <lineage>
        <taxon>Eukaryota</taxon>
        <taxon>Metazoa</taxon>
        <taxon>Ecdysozoa</taxon>
        <taxon>Arthropoda</taxon>
        <taxon>Crustacea</taxon>
        <taxon>Branchiopoda</taxon>
        <taxon>Diplostraca</taxon>
        <taxon>Cladocera</taxon>
        <taxon>Anomopoda</taxon>
        <taxon>Daphniidae</taxon>
        <taxon>Daphnia</taxon>
    </lineage>
</organism>
<dbReference type="EMBL" id="CAKKLH010000159">
    <property type="protein sequence ID" value="CAH0104929.1"/>
    <property type="molecule type" value="Genomic_DNA"/>
</dbReference>
<reference evidence="1" key="1">
    <citation type="submission" date="2021-11" db="EMBL/GenBank/DDBJ databases">
        <authorList>
            <person name="Schell T."/>
        </authorList>
    </citation>
    <scope>NUCLEOTIDE SEQUENCE</scope>
    <source>
        <strain evidence="1">M5</strain>
    </source>
</reference>
<name>A0A8J2RHT4_9CRUS</name>
<evidence type="ECO:0000313" key="2">
    <source>
        <dbReference type="Proteomes" id="UP000789390"/>
    </source>
</evidence>